<dbReference type="AlphaFoldDB" id="A0ABC9NFL5"/>
<gene>
    <name evidence="1" type="ORF">BACUNI_00866</name>
</gene>
<name>A0ABC9NFL5_BACUC</name>
<dbReference type="EMBL" id="AAYH02000037">
    <property type="protein sequence ID" value="EDO55557.1"/>
    <property type="molecule type" value="Genomic_DNA"/>
</dbReference>
<comment type="caution">
    <text evidence="1">The sequence shown here is derived from an EMBL/GenBank/DDBJ whole genome shotgun (WGS) entry which is preliminary data.</text>
</comment>
<protein>
    <submittedName>
        <fullName evidence="1">Uncharacterized protein</fullName>
    </submittedName>
</protein>
<proteinExistence type="predicted"/>
<organism evidence="1 2">
    <name type="scientific">Bacteroides uniformis (strain ATCC 8492 / DSM 6597 / CCUG 4942 / CIP 103695 / JCM 5828 / KCTC 5204 / NCTC 13054 / VPI 0061)</name>
    <dbReference type="NCBI Taxonomy" id="411479"/>
    <lineage>
        <taxon>Bacteria</taxon>
        <taxon>Pseudomonadati</taxon>
        <taxon>Bacteroidota</taxon>
        <taxon>Bacteroidia</taxon>
        <taxon>Bacteroidales</taxon>
        <taxon>Bacteroidaceae</taxon>
        <taxon>Bacteroides</taxon>
    </lineage>
</organism>
<keyword evidence="2" id="KW-1185">Reference proteome</keyword>
<sequence>MNYSYCIMQMSDGHFFYNDVECDTHGYTWSNDCE</sequence>
<evidence type="ECO:0000313" key="1">
    <source>
        <dbReference type="EMBL" id="EDO55557.1"/>
    </source>
</evidence>
<reference evidence="1" key="2">
    <citation type="submission" date="2013-11" db="EMBL/GenBank/DDBJ databases">
        <title>Draft genome sequence of Bacteroides uniformis (ATCC 8492).</title>
        <authorList>
            <person name="Sudarsanam P."/>
            <person name="Ley R."/>
            <person name="Guruge J."/>
            <person name="Turnbaugh P.J."/>
            <person name="Mahowald M."/>
            <person name="Liep D."/>
            <person name="Gordon J."/>
        </authorList>
    </citation>
    <scope>NUCLEOTIDE SEQUENCE</scope>
    <source>
        <strain evidence="1">ATCC 8492</strain>
    </source>
</reference>
<reference evidence="1" key="1">
    <citation type="submission" date="2007-06" db="EMBL/GenBank/DDBJ databases">
        <authorList>
            <person name="Fulton L."/>
            <person name="Clifton S."/>
            <person name="Fulton B."/>
            <person name="Xu J."/>
            <person name="Minx P."/>
            <person name="Pepin K.H."/>
            <person name="Johnson M."/>
            <person name="Thiruvilangam P."/>
            <person name="Bhonagiri V."/>
            <person name="Nash W.E."/>
            <person name="Mardis E.R."/>
            <person name="Wilson R.K."/>
        </authorList>
    </citation>
    <scope>NUCLEOTIDE SEQUENCE [LARGE SCALE GENOMIC DNA]</scope>
    <source>
        <strain evidence="1">ATCC 8492</strain>
    </source>
</reference>
<dbReference type="Proteomes" id="UP000004110">
    <property type="component" value="Unassembled WGS sequence"/>
</dbReference>
<evidence type="ECO:0000313" key="2">
    <source>
        <dbReference type="Proteomes" id="UP000004110"/>
    </source>
</evidence>
<accession>A0ABC9NFL5</accession>